<comment type="subcellular location">
    <subcellularLocation>
        <location evidence="1 5 6">Nucleus</location>
    </subcellularLocation>
</comment>
<feature type="DNA-binding region" description="Homeobox" evidence="5">
    <location>
        <begin position="169"/>
        <end position="228"/>
    </location>
</feature>
<reference evidence="9 10" key="1">
    <citation type="submission" date="2024-08" db="EMBL/GenBank/DDBJ databases">
        <title>Gnathostoma spinigerum genome.</title>
        <authorList>
            <person name="Gonzalez-Bertolin B."/>
            <person name="Monzon S."/>
            <person name="Zaballos A."/>
            <person name="Jimenez P."/>
            <person name="Dekumyoy P."/>
            <person name="Varona S."/>
            <person name="Cuesta I."/>
            <person name="Sumanam S."/>
            <person name="Adisakwattana P."/>
            <person name="Gasser R.B."/>
            <person name="Hernandez-Gonzalez A."/>
            <person name="Young N.D."/>
            <person name="Perteguer M.J."/>
        </authorList>
    </citation>
    <scope>NUCLEOTIDE SEQUENCE [LARGE SCALE GENOMIC DNA]</scope>
    <source>
        <strain evidence="9">AL3</strain>
        <tissue evidence="9">Liver</tissue>
    </source>
</reference>
<dbReference type="Pfam" id="PF00046">
    <property type="entry name" value="Homeodomain"/>
    <property type="match status" value="1"/>
</dbReference>
<feature type="region of interest" description="Disordered" evidence="7">
    <location>
        <begin position="103"/>
        <end position="172"/>
    </location>
</feature>
<feature type="compositionally biased region" description="Low complexity" evidence="7">
    <location>
        <begin position="9"/>
        <end position="22"/>
    </location>
</feature>
<evidence type="ECO:0000256" key="6">
    <source>
        <dbReference type="RuleBase" id="RU000682"/>
    </source>
</evidence>
<evidence type="ECO:0000259" key="8">
    <source>
        <dbReference type="PROSITE" id="PS50071"/>
    </source>
</evidence>
<keyword evidence="10" id="KW-1185">Reference proteome</keyword>
<comment type="caution">
    <text evidence="9">The sequence shown here is derived from an EMBL/GenBank/DDBJ whole genome shotgun (WGS) entry which is preliminary data.</text>
</comment>
<accession>A0ABD6E708</accession>
<evidence type="ECO:0000256" key="2">
    <source>
        <dbReference type="ARBA" id="ARBA00023125"/>
    </source>
</evidence>
<feature type="region of interest" description="Disordered" evidence="7">
    <location>
        <begin position="1"/>
        <end position="22"/>
    </location>
</feature>
<dbReference type="InterPro" id="IPR009057">
    <property type="entry name" value="Homeodomain-like_sf"/>
</dbReference>
<keyword evidence="2 5" id="KW-0238">DNA-binding</keyword>
<feature type="region of interest" description="Disordered" evidence="7">
    <location>
        <begin position="338"/>
        <end position="371"/>
    </location>
</feature>
<keyword evidence="3 5" id="KW-0371">Homeobox</keyword>
<dbReference type="AlphaFoldDB" id="A0ABD6E708"/>
<dbReference type="PROSITE" id="PS00027">
    <property type="entry name" value="HOMEOBOX_1"/>
    <property type="match status" value="1"/>
</dbReference>
<keyword evidence="4 5" id="KW-0539">Nucleus</keyword>
<dbReference type="PROSITE" id="PS50071">
    <property type="entry name" value="HOMEOBOX_2"/>
    <property type="match status" value="1"/>
</dbReference>
<feature type="compositionally biased region" description="Polar residues" evidence="7">
    <location>
        <begin position="139"/>
        <end position="158"/>
    </location>
</feature>
<evidence type="ECO:0000313" key="9">
    <source>
        <dbReference type="EMBL" id="MFH4975381.1"/>
    </source>
</evidence>
<feature type="domain" description="Homeobox" evidence="8">
    <location>
        <begin position="167"/>
        <end position="227"/>
    </location>
</feature>
<evidence type="ECO:0000256" key="3">
    <source>
        <dbReference type="ARBA" id="ARBA00023155"/>
    </source>
</evidence>
<organism evidence="9 10">
    <name type="scientific">Gnathostoma spinigerum</name>
    <dbReference type="NCBI Taxonomy" id="75299"/>
    <lineage>
        <taxon>Eukaryota</taxon>
        <taxon>Metazoa</taxon>
        <taxon>Ecdysozoa</taxon>
        <taxon>Nematoda</taxon>
        <taxon>Chromadorea</taxon>
        <taxon>Rhabditida</taxon>
        <taxon>Spirurina</taxon>
        <taxon>Gnathostomatomorpha</taxon>
        <taxon>Gnathostomatoidea</taxon>
        <taxon>Gnathostomatidae</taxon>
        <taxon>Gnathostoma</taxon>
    </lineage>
</organism>
<dbReference type="SUPFAM" id="SSF46689">
    <property type="entry name" value="Homeodomain-like"/>
    <property type="match status" value="1"/>
</dbReference>
<dbReference type="PANTHER" id="PTHR24329:SF543">
    <property type="entry name" value="FI01017P-RELATED"/>
    <property type="match status" value="1"/>
</dbReference>
<dbReference type="GO" id="GO:0003677">
    <property type="term" value="F:DNA binding"/>
    <property type="evidence" value="ECO:0007669"/>
    <property type="project" value="UniProtKB-UniRule"/>
</dbReference>
<dbReference type="GO" id="GO:0005634">
    <property type="term" value="C:nucleus"/>
    <property type="evidence" value="ECO:0007669"/>
    <property type="project" value="UniProtKB-SubCell"/>
</dbReference>
<dbReference type="CDD" id="cd00086">
    <property type="entry name" value="homeodomain"/>
    <property type="match status" value="1"/>
</dbReference>
<feature type="compositionally biased region" description="Low complexity" evidence="7">
    <location>
        <begin position="338"/>
        <end position="367"/>
    </location>
</feature>
<evidence type="ECO:0000256" key="5">
    <source>
        <dbReference type="PROSITE-ProRule" id="PRU00108"/>
    </source>
</evidence>
<protein>
    <recommendedName>
        <fullName evidence="8">Homeobox domain-containing protein</fullName>
    </recommendedName>
</protein>
<sequence length="481" mass="51098">MPEKIGNCSSSEATSSVDSSQSSAATFPFYLSPAMNMTQLLFEQQKVVLNHSNGQRTTPVSQSNSNFSVAALSASCENSSTLKSPFAIASLTSKNATELKDSETIVPLTKSESTSQNDDSTTPKSSIQNLQLSPHDASPSVSDPQDRTALSDQLSPDSESPDDGSKRKQRRYRTTFSAYQLDELEKVFARTHYPDVFTREELAQRVILTEARVQVWFQNRRAKWRKQERTSGIHPYSQAVHHVPHSVANPMVHPNPYALIAAAAAQQTADGTDAAAIMAAMSAQHQALAESIMNPTAAAMFHPSLLTASSPTASILQQTATQVSSQAAALRSLSAVPSTGVSSSSGSSESASPAATNTTTESATEPAKPVNSVTAALPSSTIAATAFSPFIPPTSISADASSLMFGGLQQQIAAANYMQLQRMAAMESLAKQYSGIWPGVSQASGLVRNWTDAHLLNSLFPVKPAVMPSINTATDAVQKKD</sequence>
<dbReference type="FunFam" id="1.10.10.60:FF:000291">
    <property type="entry name" value="ALX homeobox protein 1"/>
    <property type="match status" value="1"/>
</dbReference>
<dbReference type="InterPro" id="IPR001356">
    <property type="entry name" value="HD"/>
</dbReference>
<dbReference type="EMBL" id="JBGFUD010000875">
    <property type="protein sequence ID" value="MFH4975381.1"/>
    <property type="molecule type" value="Genomic_DNA"/>
</dbReference>
<proteinExistence type="predicted"/>
<evidence type="ECO:0000256" key="1">
    <source>
        <dbReference type="ARBA" id="ARBA00004123"/>
    </source>
</evidence>
<name>A0ABD6E708_9BILA</name>
<dbReference type="Proteomes" id="UP001608902">
    <property type="component" value="Unassembled WGS sequence"/>
</dbReference>
<dbReference type="InterPro" id="IPR017970">
    <property type="entry name" value="Homeobox_CS"/>
</dbReference>
<gene>
    <name evidence="9" type="ORF">AB6A40_002090</name>
</gene>
<evidence type="ECO:0000256" key="4">
    <source>
        <dbReference type="ARBA" id="ARBA00023242"/>
    </source>
</evidence>
<evidence type="ECO:0000256" key="7">
    <source>
        <dbReference type="SAM" id="MobiDB-lite"/>
    </source>
</evidence>
<dbReference type="SMART" id="SM00389">
    <property type="entry name" value="HOX"/>
    <property type="match status" value="1"/>
</dbReference>
<evidence type="ECO:0000313" key="10">
    <source>
        <dbReference type="Proteomes" id="UP001608902"/>
    </source>
</evidence>
<dbReference type="InterPro" id="IPR050649">
    <property type="entry name" value="Paired_Homeobox_TFs"/>
</dbReference>
<feature type="compositionally biased region" description="Polar residues" evidence="7">
    <location>
        <begin position="110"/>
        <end position="132"/>
    </location>
</feature>
<dbReference type="Gene3D" id="1.10.10.60">
    <property type="entry name" value="Homeodomain-like"/>
    <property type="match status" value="1"/>
</dbReference>
<dbReference type="PANTHER" id="PTHR24329">
    <property type="entry name" value="HOMEOBOX PROTEIN ARISTALESS"/>
    <property type="match status" value="1"/>
</dbReference>